<dbReference type="EMBL" id="LSBH01000001">
    <property type="protein sequence ID" value="OAQ86975.1"/>
    <property type="molecule type" value="Genomic_DNA"/>
</dbReference>
<dbReference type="Proteomes" id="UP000078240">
    <property type="component" value="Unassembled WGS sequence"/>
</dbReference>
<evidence type="ECO:0000313" key="3">
    <source>
        <dbReference type="Proteomes" id="UP000078240"/>
    </source>
</evidence>
<sequence length="95" mass="10669">MPQSNPHGTRPPARPSTRQDQSIPVTRYPSIQASRVLLLLRRAPPPEPPSRRRIEAATPEPDAIPARKKKGKSCAPIWLGSKLYRPDATRPTFQR</sequence>
<protein>
    <submittedName>
        <fullName evidence="2">Uncharacterized protein</fullName>
    </submittedName>
</protein>
<evidence type="ECO:0000313" key="2">
    <source>
        <dbReference type="EMBL" id="OAQ86975.1"/>
    </source>
</evidence>
<dbReference type="AlphaFoldDB" id="A0A179H9M7"/>
<name>A0A179H9M7_PURLI</name>
<proteinExistence type="predicted"/>
<feature type="region of interest" description="Disordered" evidence="1">
    <location>
        <begin position="41"/>
        <end position="72"/>
    </location>
</feature>
<accession>A0A179H9M7</accession>
<gene>
    <name evidence="2" type="ORF">VFPBJ_01015</name>
</gene>
<evidence type="ECO:0000256" key="1">
    <source>
        <dbReference type="SAM" id="MobiDB-lite"/>
    </source>
</evidence>
<feature type="region of interest" description="Disordered" evidence="1">
    <location>
        <begin position="1"/>
        <end position="28"/>
    </location>
</feature>
<comment type="caution">
    <text evidence="2">The sequence shown here is derived from an EMBL/GenBank/DDBJ whole genome shotgun (WGS) entry which is preliminary data.</text>
</comment>
<feature type="compositionally biased region" description="Polar residues" evidence="1">
    <location>
        <begin position="16"/>
        <end position="28"/>
    </location>
</feature>
<reference evidence="2 3" key="1">
    <citation type="submission" date="2016-01" db="EMBL/GenBank/DDBJ databases">
        <title>Biosynthesis of antibiotic leucinostatins and their inhibition on Phytophthora in bio-control Purpureocillium lilacinum.</title>
        <authorList>
            <person name="Wang G."/>
            <person name="Liu Z."/>
            <person name="Lin R."/>
            <person name="Li E."/>
            <person name="Mao Z."/>
            <person name="Ling J."/>
            <person name="Yin W."/>
            <person name="Xie B."/>
        </authorList>
    </citation>
    <scope>NUCLEOTIDE SEQUENCE [LARGE SCALE GENOMIC DNA]</scope>
    <source>
        <strain evidence="2">PLBJ-1</strain>
    </source>
</reference>
<organism evidence="2 3">
    <name type="scientific">Purpureocillium lilacinum</name>
    <name type="common">Paecilomyces lilacinus</name>
    <dbReference type="NCBI Taxonomy" id="33203"/>
    <lineage>
        <taxon>Eukaryota</taxon>
        <taxon>Fungi</taxon>
        <taxon>Dikarya</taxon>
        <taxon>Ascomycota</taxon>
        <taxon>Pezizomycotina</taxon>
        <taxon>Sordariomycetes</taxon>
        <taxon>Hypocreomycetidae</taxon>
        <taxon>Hypocreales</taxon>
        <taxon>Ophiocordycipitaceae</taxon>
        <taxon>Purpureocillium</taxon>
    </lineage>
</organism>